<dbReference type="STRING" id="945713.IALB_0942"/>
<feature type="transmembrane region" description="Helical" evidence="1">
    <location>
        <begin position="29"/>
        <end position="48"/>
    </location>
</feature>
<dbReference type="HOGENOM" id="CLU_437314_0_0_10"/>
<organism evidence="3 4">
    <name type="scientific">Ignavibacterium album (strain DSM 19864 / JCM 16511 / NBRC 101810 / Mat9-16)</name>
    <dbReference type="NCBI Taxonomy" id="945713"/>
    <lineage>
        <taxon>Bacteria</taxon>
        <taxon>Pseudomonadati</taxon>
        <taxon>Ignavibacteriota</taxon>
        <taxon>Ignavibacteria</taxon>
        <taxon>Ignavibacteriales</taxon>
        <taxon>Ignavibacteriaceae</taxon>
        <taxon>Ignavibacterium</taxon>
    </lineage>
</organism>
<keyword evidence="1" id="KW-0472">Membrane</keyword>
<keyword evidence="1" id="KW-0812">Transmembrane</keyword>
<sequence length="618" mass="69951">MNKRQRKRLLIFLIVPVLAAILFFTDDLLIRVITIALMVIYVAFIIFLRDSIRFDGKFSIETNDELEPEFTPSSTSEAEESFVIVSKTKDVNVITAENYKRNFVRPSDTKLIPPDLKERFEEIAKEELPAGIGNDGKFAFALEKVLAVIKDAYSAHSALFFWYNKKKEKLSIEKFVSVSNDVSNRKFDVEDDILSKIVQKSEPELLSNISPTAEADVIRYYDKPQGIRSFVGVPLFYENNLIGILAMDSKMDDAFGIETIYSLGRFVRVITMIIQIFEEKHSDIISQNRLRALLNLIGPDSDFETEEGLFNAIQNSLKDLIEWDVFSFVYFKPVEKRFEVVKVINNTTLKYIGQGLQVDLSSTIIGKAVTTGLAVKIDEMSSETFKRFTKNEDLTLDGSFLAIPIVYSNQNFGVLCFESLKKGHYTNTDVKFLQSAVNIIAYIIYSHSSQKLLKSLIALDLDTRALNAENFKQRLVEDLVKQYSVKAQGALALIKIDDFLEQESLFDGDPFPKVLEAVAEAISEDLTPMTIFGRIDERIFAVHFFNTEPKTVYIWAEKLRVKVARKPVNVVSRQNTYTISIGVATTTGRTDADEVLENAHLALQKAVEKGGNAVRNIN</sequence>
<name>I0AI47_IGNAJ</name>
<dbReference type="InterPro" id="IPR029016">
    <property type="entry name" value="GAF-like_dom_sf"/>
</dbReference>
<dbReference type="eggNOG" id="COG2203">
    <property type="taxonomic scope" value="Bacteria"/>
</dbReference>
<dbReference type="EMBL" id="CP003418">
    <property type="protein sequence ID" value="AFH48654.1"/>
    <property type="molecule type" value="Genomic_DNA"/>
</dbReference>
<dbReference type="GO" id="GO:0071111">
    <property type="term" value="F:cyclic-guanylate-specific phosphodiesterase activity"/>
    <property type="evidence" value="ECO:0007669"/>
    <property type="project" value="InterPro"/>
</dbReference>
<dbReference type="AlphaFoldDB" id="I0AI47"/>
<evidence type="ECO:0000259" key="2">
    <source>
        <dbReference type="PROSITE" id="PS50887"/>
    </source>
</evidence>
<keyword evidence="4" id="KW-1185">Reference proteome</keyword>
<keyword evidence="1" id="KW-1133">Transmembrane helix</keyword>
<dbReference type="RefSeq" id="WP_014559809.1">
    <property type="nucleotide sequence ID" value="NC_017464.1"/>
</dbReference>
<dbReference type="InterPro" id="IPR043128">
    <property type="entry name" value="Rev_trsase/Diguanyl_cyclase"/>
</dbReference>
<dbReference type="InterPro" id="IPR003018">
    <property type="entry name" value="GAF"/>
</dbReference>
<evidence type="ECO:0000313" key="4">
    <source>
        <dbReference type="Proteomes" id="UP000007394"/>
    </source>
</evidence>
<evidence type="ECO:0000313" key="3">
    <source>
        <dbReference type="EMBL" id="AFH48654.1"/>
    </source>
</evidence>
<evidence type="ECO:0000256" key="1">
    <source>
        <dbReference type="SAM" id="Phobius"/>
    </source>
</evidence>
<dbReference type="InterPro" id="IPR000160">
    <property type="entry name" value="GGDEF_dom"/>
</dbReference>
<dbReference type="SMART" id="SM00267">
    <property type="entry name" value="GGDEF"/>
    <property type="match status" value="1"/>
</dbReference>
<dbReference type="eggNOG" id="COG3706">
    <property type="taxonomic scope" value="Bacteria"/>
</dbReference>
<reference evidence="3 4" key="1">
    <citation type="journal article" date="2012" name="Front. Microbiol.">
        <title>Complete genome of Ignavibacterium album, a metabolically versatile, flagellated, facultative anaerobe from the phylum Chlorobi.</title>
        <authorList>
            <person name="Liu Z."/>
            <person name="Frigaard N.-U."/>
            <person name="Vogl K."/>
            <person name="Iino T."/>
            <person name="Ohkuma M."/>
            <person name="Overmann J."/>
            <person name="Bryant D.A."/>
        </authorList>
    </citation>
    <scope>NUCLEOTIDE SEQUENCE [LARGE SCALE GENOMIC DNA]</scope>
    <source>
        <strain evidence="4">DSM 19864 / JCM 16511 / NBRC 101810 / Mat9-16</strain>
    </source>
</reference>
<dbReference type="Gene3D" id="3.30.450.40">
    <property type="match status" value="2"/>
</dbReference>
<dbReference type="OrthoDB" id="627374at2"/>
<dbReference type="Pfam" id="PF00990">
    <property type="entry name" value="GGDEF"/>
    <property type="match status" value="1"/>
</dbReference>
<dbReference type="PANTHER" id="PTHR33121:SF70">
    <property type="entry name" value="SIGNALING PROTEIN YKOW"/>
    <property type="match status" value="1"/>
</dbReference>
<dbReference type="Gene3D" id="3.30.70.270">
    <property type="match status" value="1"/>
</dbReference>
<dbReference type="PROSITE" id="PS50887">
    <property type="entry name" value="GGDEF"/>
    <property type="match status" value="1"/>
</dbReference>
<accession>I0AI47</accession>
<proteinExistence type="predicted"/>
<dbReference type="Proteomes" id="UP000007394">
    <property type="component" value="Chromosome"/>
</dbReference>
<dbReference type="SUPFAM" id="SSF55781">
    <property type="entry name" value="GAF domain-like"/>
    <property type="match status" value="2"/>
</dbReference>
<dbReference type="KEGG" id="ial:IALB_0942"/>
<dbReference type="Pfam" id="PF13185">
    <property type="entry name" value="GAF_2"/>
    <property type="match status" value="1"/>
</dbReference>
<dbReference type="SUPFAM" id="SSF55073">
    <property type="entry name" value="Nucleotide cyclase"/>
    <property type="match status" value="1"/>
</dbReference>
<dbReference type="InterPro" id="IPR029787">
    <property type="entry name" value="Nucleotide_cyclase"/>
</dbReference>
<dbReference type="InterPro" id="IPR050706">
    <property type="entry name" value="Cyclic-di-GMP_PDE-like"/>
</dbReference>
<dbReference type="NCBIfam" id="TIGR00254">
    <property type="entry name" value="GGDEF"/>
    <property type="match status" value="1"/>
</dbReference>
<protein>
    <submittedName>
        <fullName evidence="3">Diguanylate cyclase</fullName>
    </submittedName>
</protein>
<dbReference type="SMART" id="SM00065">
    <property type="entry name" value="GAF"/>
    <property type="match status" value="2"/>
</dbReference>
<gene>
    <name evidence="3" type="ordered locus">IALB_0942</name>
</gene>
<feature type="domain" description="GGDEF" evidence="2">
    <location>
        <begin position="487"/>
        <end position="618"/>
    </location>
</feature>
<dbReference type="PANTHER" id="PTHR33121">
    <property type="entry name" value="CYCLIC DI-GMP PHOSPHODIESTERASE PDEF"/>
    <property type="match status" value="1"/>
</dbReference>